<organism evidence="10 11">
    <name type="scientific">Cephus cinctus</name>
    <name type="common">Wheat stem sawfly</name>
    <dbReference type="NCBI Taxonomy" id="211228"/>
    <lineage>
        <taxon>Eukaryota</taxon>
        <taxon>Metazoa</taxon>
        <taxon>Ecdysozoa</taxon>
        <taxon>Arthropoda</taxon>
        <taxon>Hexapoda</taxon>
        <taxon>Insecta</taxon>
        <taxon>Pterygota</taxon>
        <taxon>Neoptera</taxon>
        <taxon>Endopterygota</taxon>
        <taxon>Hymenoptera</taxon>
        <taxon>Cephoidea</taxon>
        <taxon>Cephidae</taxon>
        <taxon>Cephus</taxon>
    </lineage>
</organism>
<reference evidence="11" key="1">
    <citation type="submission" date="2025-08" db="UniProtKB">
        <authorList>
            <consortium name="RefSeq"/>
        </authorList>
    </citation>
    <scope>IDENTIFICATION</scope>
</reference>
<evidence type="ECO:0000313" key="11">
    <source>
        <dbReference type="RefSeq" id="XP_015599565.1"/>
    </source>
</evidence>
<accession>A0AAJ7C2M3</accession>
<dbReference type="SUPFAM" id="SSF161060">
    <property type="entry name" value="ATP synthase B chain-like"/>
    <property type="match status" value="1"/>
</dbReference>
<dbReference type="PANTHER" id="PTHR12733">
    <property type="entry name" value="MITOCHONDRIAL ATP SYNTHASE B CHAIN"/>
    <property type="match status" value="1"/>
</dbReference>
<comment type="function">
    <text evidence="9">Subunit b, of the mitochondrial membrane ATP synthase complex (F(1)F(0) ATP synthase or Complex V) that produces ATP from ADP in the presence of a proton gradient across the membrane which is generated by electron transport complexes of the respiratory chain. ATP synthase complex consist of a soluble F(1) head domain - the catalytic core - and a membrane F(1) domain - the membrane proton channel. These two domains are linked by a central stalk rotating inside the F(1) region and a stationary peripheral stalk. During catalysis, ATP synthesis in the catalytic domain of F(1) is coupled via a rotary mechanism of the central stalk subunits to proton translocation. In vivo, can only synthesize ATP although its ATP hydrolase activity can be activated artificially in vitro. Part of the complex F(0) domain. Part of the complex F(0) domain and the peripheric stalk, which acts as a stator to hold the catalytic alpha(3)beta(3) subcomplex and subunit a/ATP6 static relative to the rotary elements.</text>
</comment>
<dbReference type="Gene3D" id="1.20.5.2210">
    <property type="match status" value="1"/>
</dbReference>
<dbReference type="GO" id="GO:0045259">
    <property type="term" value="C:proton-transporting ATP synthase complex"/>
    <property type="evidence" value="ECO:0007669"/>
    <property type="project" value="UniProtKB-KW"/>
</dbReference>
<dbReference type="GeneID" id="107269812"/>
<dbReference type="Pfam" id="PF05405">
    <property type="entry name" value="Mt_ATP-synt_B"/>
    <property type="match status" value="1"/>
</dbReference>
<keyword evidence="7 9" id="KW-0496">Mitochondrion</keyword>
<evidence type="ECO:0000256" key="1">
    <source>
        <dbReference type="ARBA" id="ARBA00007479"/>
    </source>
</evidence>
<evidence type="ECO:0000256" key="8">
    <source>
        <dbReference type="ARBA" id="ARBA00023136"/>
    </source>
</evidence>
<protein>
    <recommendedName>
        <fullName evidence="9">ATP synthase subunit b</fullName>
    </recommendedName>
</protein>
<evidence type="ECO:0000256" key="5">
    <source>
        <dbReference type="ARBA" id="ARBA00022792"/>
    </source>
</evidence>
<proteinExistence type="inferred from homology"/>
<dbReference type="GO" id="GO:0046933">
    <property type="term" value="F:proton-transporting ATP synthase activity, rotational mechanism"/>
    <property type="evidence" value="ECO:0007669"/>
    <property type="project" value="TreeGrafter"/>
</dbReference>
<keyword evidence="5 9" id="KW-0999">Mitochondrion inner membrane</keyword>
<dbReference type="PANTHER" id="PTHR12733:SF3">
    <property type="entry name" value="ATP SYNTHASE F(0) COMPLEX SUBUNIT B1, MITOCHONDRIAL"/>
    <property type="match status" value="1"/>
</dbReference>
<sequence length="236" mass="27013">MLSRLALRNAQLMPIMARGAQSMSSAAGDRPVRMEKPSPVRHGIIPEEWFTIFYPKTGVTGPYMFGIGLSTYLLSKEIYVLEHEYYTGVSIFIMALVVIKKLGPTVAAALDKQIDKYEGDWESSRTENMKSLEECIENEKKEQWRADGQKLLIQAKKENIVMQLEATYRERLATVYNEVKKRLDYQVNIQAVERRLAQKQMVQWIISNVLKSITPEQEKANLQQCIADLQSLAPRA</sequence>
<dbReference type="InterPro" id="IPR013837">
    <property type="entry name" value="ATP_synth_F0_suB"/>
</dbReference>
<gene>
    <name evidence="11" type="primary">LOC107269812</name>
</gene>
<keyword evidence="10" id="KW-1185">Reference proteome</keyword>
<name>A0AAJ7C2M3_CEPCN</name>
<evidence type="ECO:0000256" key="3">
    <source>
        <dbReference type="ARBA" id="ARBA00022547"/>
    </source>
</evidence>
<evidence type="ECO:0000256" key="6">
    <source>
        <dbReference type="ARBA" id="ARBA00023065"/>
    </source>
</evidence>
<keyword evidence="2 9" id="KW-0813">Transport</keyword>
<evidence type="ECO:0000256" key="9">
    <source>
        <dbReference type="RuleBase" id="RU368017"/>
    </source>
</evidence>
<comment type="similarity">
    <text evidence="1 9">Belongs to the eukaryotic ATPase B chain family.</text>
</comment>
<dbReference type="Proteomes" id="UP000694920">
    <property type="component" value="Unplaced"/>
</dbReference>
<evidence type="ECO:0000256" key="2">
    <source>
        <dbReference type="ARBA" id="ARBA00022448"/>
    </source>
</evidence>
<comment type="subcellular location">
    <subcellularLocation>
        <location evidence="9">Mitochondrion</location>
    </subcellularLocation>
    <subcellularLocation>
        <location evidence="9">Mitochondrion inner membrane</location>
    </subcellularLocation>
</comment>
<comment type="subunit">
    <text evidence="9">F-type ATPases have 2 components, CF(1) - the catalytic core - and CF(0) - the membrane proton channel. CF(1) and CF(0) have multiple subunits.</text>
</comment>
<dbReference type="FunFam" id="1.20.5.2210:FF:000003">
    <property type="entry name" value="ATP synthase subunit B"/>
    <property type="match status" value="1"/>
</dbReference>
<evidence type="ECO:0000256" key="7">
    <source>
        <dbReference type="ARBA" id="ARBA00023128"/>
    </source>
</evidence>
<dbReference type="InterPro" id="IPR008688">
    <property type="entry name" value="ATP_synth_Bsub_B/MI25"/>
</dbReference>
<keyword evidence="8 9" id="KW-0472">Membrane</keyword>
<keyword evidence="4 9" id="KW-0375">Hydrogen ion transport</keyword>
<dbReference type="RefSeq" id="XP_015599565.1">
    <property type="nucleotide sequence ID" value="XM_015744079.2"/>
</dbReference>
<keyword evidence="3 9" id="KW-0138">CF(0)</keyword>
<dbReference type="KEGG" id="ccin:107269812"/>
<dbReference type="CTD" id="39143"/>
<evidence type="ECO:0000256" key="4">
    <source>
        <dbReference type="ARBA" id="ARBA00022781"/>
    </source>
</evidence>
<dbReference type="GO" id="GO:0005743">
    <property type="term" value="C:mitochondrial inner membrane"/>
    <property type="evidence" value="ECO:0007669"/>
    <property type="project" value="UniProtKB-SubCell"/>
</dbReference>
<keyword evidence="6 9" id="KW-0406">Ion transport</keyword>
<evidence type="ECO:0000313" key="10">
    <source>
        <dbReference type="Proteomes" id="UP000694920"/>
    </source>
</evidence>
<dbReference type="AlphaFoldDB" id="A0AAJ7C2M3"/>